<evidence type="ECO:0000313" key="3">
    <source>
        <dbReference type="Proteomes" id="UP000006263"/>
    </source>
</evidence>
<dbReference type="Proteomes" id="UP000006263">
    <property type="component" value="Unassembled WGS sequence"/>
</dbReference>
<gene>
    <name evidence="2" type="ORF">GMES_4085</name>
</gene>
<dbReference type="EMBL" id="BAEP01000075">
    <property type="protein sequence ID" value="GAC26358.1"/>
    <property type="molecule type" value="Genomic_DNA"/>
</dbReference>
<accession>K6ZBM0</accession>
<keyword evidence="1" id="KW-0812">Transmembrane</keyword>
<proteinExistence type="predicted"/>
<protein>
    <submittedName>
        <fullName evidence="2">Uncharacterized protein</fullName>
    </submittedName>
</protein>
<keyword evidence="1" id="KW-0472">Membrane</keyword>
<organism evidence="2 3">
    <name type="scientific">Paraglaciecola mesophila KMM 241</name>
    <dbReference type="NCBI Taxonomy" id="1128912"/>
    <lineage>
        <taxon>Bacteria</taxon>
        <taxon>Pseudomonadati</taxon>
        <taxon>Pseudomonadota</taxon>
        <taxon>Gammaproteobacteria</taxon>
        <taxon>Alteromonadales</taxon>
        <taxon>Alteromonadaceae</taxon>
        <taxon>Paraglaciecola</taxon>
    </lineage>
</organism>
<comment type="caution">
    <text evidence="2">The sequence shown here is derived from an EMBL/GenBank/DDBJ whole genome shotgun (WGS) entry which is preliminary data.</text>
</comment>
<reference evidence="2 3" key="1">
    <citation type="journal article" date="2017" name="Antonie Van Leeuwenhoek">
        <title>Rhizobium rhizosphaerae sp. nov., a novel species isolated from rice rhizosphere.</title>
        <authorList>
            <person name="Zhao J.J."/>
            <person name="Zhang J."/>
            <person name="Zhang R.J."/>
            <person name="Zhang C.W."/>
            <person name="Yin H.Q."/>
            <person name="Zhang X.X."/>
        </authorList>
    </citation>
    <scope>NUCLEOTIDE SEQUENCE [LARGE SCALE GENOMIC DNA]</scope>
    <source>
        <strain evidence="2 3">KMM 241</strain>
    </source>
</reference>
<keyword evidence="1" id="KW-1133">Transmembrane helix</keyword>
<feature type="transmembrane region" description="Helical" evidence="1">
    <location>
        <begin position="21"/>
        <end position="44"/>
    </location>
</feature>
<evidence type="ECO:0000256" key="1">
    <source>
        <dbReference type="SAM" id="Phobius"/>
    </source>
</evidence>
<dbReference type="AlphaFoldDB" id="K6ZBM0"/>
<name>K6ZBM0_9ALTE</name>
<evidence type="ECO:0000313" key="2">
    <source>
        <dbReference type="EMBL" id="GAC26358.1"/>
    </source>
</evidence>
<sequence length="54" mass="6190">MRLYHGKIYTDFSVLSSFKSFNLHNIMIFNNYLSGVGFALLFATNSLLQNNTLL</sequence>